<comment type="caution">
    <text evidence="4">The sequence shown here is derived from an EMBL/GenBank/DDBJ whole genome shotgun (WGS) entry which is preliminary data.</text>
</comment>
<sequence>MGRKPKSNSLISNLKFYRQNSGFTQQQVADALHIERTTYTYYEIGKTLPNLITLKKLAQIYHVSVDDLMPMEPETQDEVGDSDFSSLQRDENPQQAAVRKQNNEKIYCLGNDEQSLIINYRILPKEAKQEIIQEIQKLTEKYKDIEI</sequence>
<dbReference type="Proteomes" id="UP000824118">
    <property type="component" value="Unassembled WGS sequence"/>
</dbReference>
<dbReference type="InterPro" id="IPR010982">
    <property type="entry name" value="Lambda_DNA-bd_dom_sf"/>
</dbReference>
<evidence type="ECO:0000313" key="5">
    <source>
        <dbReference type="Proteomes" id="UP000824118"/>
    </source>
</evidence>
<protein>
    <submittedName>
        <fullName evidence="4">Helix-turn-helix transcriptional regulator</fullName>
    </submittedName>
</protein>
<dbReference type="InterPro" id="IPR001387">
    <property type="entry name" value="Cro/C1-type_HTH"/>
</dbReference>
<dbReference type="SMART" id="SM00530">
    <property type="entry name" value="HTH_XRE"/>
    <property type="match status" value="1"/>
</dbReference>
<dbReference type="PANTHER" id="PTHR46558:SF11">
    <property type="entry name" value="HTH-TYPE TRANSCRIPTIONAL REGULATOR XRE"/>
    <property type="match status" value="1"/>
</dbReference>
<proteinExistence type="predicted"/>
<evidence type="ECO:0000259" key="3">
    <source>
        <dbReference type="PROSITE" id="PS50943"/>
    </source>
</evidence>
<accession>A0A9D1LWW1</accession>
<dbReference type="CDD" id="cd00093">
    <property type="entry name" value="HTH_XRE"/>
    <property type="match status" value="1"/>
</dbReference>
<keyword evidence="1" id="KW-0238">DNA-binding</keyword>
<name>A0A9D1LWW1_9FIRM</name>
<evidence type="ECO:0000256" key="2">
    <source>
        <dbReference type="SAM" id="MobiDB-lite"/>
    </source>
</evidence>
<reference evidence="4" key="1">
    <citation type="submission" date="2020-10" db="EMBL/GenBank/DDBJ databases">
        <authorList>
            <person name="Gilroy R."/>
        </authorList>
    </citation>
    <scope>NUCLEOTIDE SEQUENCE</scope>
    <source>
        <strain evidence="4">ChiGjej1B1-1684</strain>
    </source>
</reference>
<dbReference type="PROSITE" id="PS50943">
    <property type="entry name" value="HTH_CROC1"/>
    <property type="match status" value="1"/>
</dbReference>
<reference evidence="4" key="2">
    <citation type="journal article" date="2021" name="PeerJ">
        <title>Extensive microbial diversity within the chicken gut microbiome revealed by metagenomics and culture.</title>
        <authorList>
            <person name="Gilroy R."/>
            <person name="Ravi A."/>
            <person name="Getino M."/>
            <person name="Pursley I."/>
            <person name="Horton D.L."/>
            <person name="Alikhan N.F."/>
            <person name="Baker D."/>
            <person name="Gharbi K."/>
            <person name="Hall N."/>
            <person name="Watson M."/>
            <person name="Adriaenssens E.M."/>
            <person name="Foster-Nyarko E."/>
            <person name="Jarju S."/>
            <person name="Secka A."/>
            <person name="Antonio M."/>
            <person name="Oren A."/>
            <person name="Chaudhuri R.R."/>
            <person name="La Ragione R."/>
            <person name="Hildebrand F."/>
            <person name="Pallen M.J."/>
        </authorList>
    </citation>
    <scope>NUCLEOTIDE SEQUENCE</scope>
    <source>
        <strain evidence="4">ChiGjej1B1-1684</strain>
    </source>
</reference>
<dbReference type="Gene3D" id="1.10.260.40">
    <property type="entry name" value="lambda repressor-like DNA-binding domains"/>
    <property type="match status" value="1"/>
</dbReference>
<dbReference type="EMBL" id="DVNG01000007">
    <property type="protein sequence ID" value="HIU49509.1"/>
    <property type="molecule type" value="Genomic_DNA"/>
</dbReference>
<evidence type="ECO:0000256" key="1">
    <source>
        <dbReference type="ARBA" id="ARBA00023125"/>
    </source>
</evidence>
<gene>
    <name evidence="4" type="ORF">IAD22_00635</name>
</gene>
<dbReference type="AlphaFoldDB" id="A0A9D1LWW1"/>
<evidence type="ECO:0000313" key="4">
    <source>
        <dbReference type="EMBL" id="HIU49509.1"/>
    </source>
</evidence>
<dbReference type="Pfam" id="PF01381">
    <property type="entry name" value="HTH_3"/>
    <property type="match status" value="1"/>
</dbReference>
<feature type="region of interest" description="Disordered" evidence="2">
    <location>
        <begin position="71"/>
        <end position="101"/>
    </location>
</feature>
<organism evidence="4 5">
    <name type="scientific">Candidatus Limousia pullorum</name>
    <dbReference type="NCBI Taxonomy" id="2840860"/>
    <lineage>
        <taxon>Bacteria</taxon>
        <taxon>Bacillati</taxon>
        <taxon>Bacillota</taxon>
        <taxon>Clostridia</taxon>
        <taxon>Eubacteriales</taxon>
        <taxon>Oscillospiraceae</taxon>
        <taxon>Oscillospiraceae incertae sedis</taxon>
        <taxon>Candidatus Limousia</taxon>
    </lineage>
</organism>
<dbReference type="SUPFAM" id="SSF47413">
    <property type="entry name" value="lambda repressor-like DNA-binding domains"/>
    <property type="match status" value="1"/>
</dbReference>
<dbReference type="PANTHER" id="PTHR46558">
    <property type="entry name" value="TRACRIPTIONAL REGULATORY PROTEIN-RELATED-RELATED"/>
    <property type="match status" value="1"/>
</dbReference>
<dbReference type="GO" id="GO:0003677">
    <property type="term" value="F:DNA binding"/>
    <property type="evidence" value="ECO:0007669"/>
    <property type="project" value="UniProtKB-KW"/>
</dbReference>
<feature type="domain" description="HTH cro/C1-type" evidence="3">
    <location>
        <begin position="14"/>
        <end position="68"/>
    </location>
</feature>